<evidence type="ECO:0000313" key="8">
    <source>
        <dbReference type="EMBL" id="NWX88790.1"/>
    </source>
</evidence>
<dbReference type="GO" id="GO:0007160">
    <property type="term" value="P:cell-matrix adhesion"/>
    <property type="evidence" value="ECO:0007669"/>
    <property type="project" value="TreeGrafter"/>
</dbReference>
<dbReference type="EMBL" id="VZSG01000424">
    <property type="protein sequence ID" value="NWX88790.1"/>
    <property type="molecule type" value="Genomic_DNA"/>
</dbReference>
<accession>A0A7K6ZXR5</accession>
<gene>
    <name evidence="8" type="primary">Msln_1</name>
    <name evidence="8" type="ORF">NOTPEN_R06281</name>
</gene>
<protein>
    <submittedName>
        <fullName evidence="8">MSLN protein</fullName>
    </submittedName>
</protein>
<name>A0A7K6ZXR5_9AVES</name>
<dbReference type="GO" id="GO:0016020">
    <property type="term" value="C:membrane"/>
    <property type="evidence" value="ECO:0007669"/>
    <property type="project" value="UniProtKB-SubCell"/>
</dbReference>
<keyword evidence="5 7" id="KW-0472">Membrane</keyword>
<evidence type="ECO:0000256" key="1">
    <source>
        <dbReference type="ARBA" id="ARBA00004370"/>
    </source>
</evidence>
<dbReference type="InterPro" id="IPR026664">
    <property type="entry name" value="Stereocilin-rel"/>
</dbReference>
<keyword evidence="7" id="KW-0812">Transmembrane</keyword>
<feature type="transmembrane region" description="Helical" evidence="7">
    <location>
        <begin position="189"/>
        <end position="212"/>
    </location>
</feature>
<keyword evidence="9" id="KW-1185">Reference proteome</keyword>
<sequence>AAAMINRYVSLGNRLTTPALNAIGATYVCLLNATELNAIDIDSLKTAALDPSACSQPTKDILYNKAKRAFSDQHNSRAYYLLIKPYLGGAPGIDLKALGKDRVNMDIETFLKLRKDSLLDLTPTEVKDLLGVNLGQLKTVQNESLVREWIHSQKQSDLDKLNIGLSGGTPEGYINFVTPKFQTPSSAPLGAVAMVFHLLPALLLSFLMMFIFS</sequence>
<comment type="similarity">
    <text evidence="2">Belongs to the mesothelin family.</text>
</comment>
<evidence type="ECO:0000256" key="2">
    <source>
        <dbReference type="ARBA" id="ARBA00011016"/>
    </source>
</evidence>
<organism evidence="8 9">
    <name type="scientific">Nothoprocta pentlandii</name>
    <dbReference type="NCBI Taxonomy" id="2585814"/>
    <lineage>
        <taxon>Eukaryota</taxon>
        <taxon>Metazoa</taxon>
        <taxon>Chordata</taxon>
        <taxon>Craniata</taxon>
        <taxon>Vertebrata</taxon>
        <taxon>Euteleostomi</taxon>
        <taxon>Archelosauria</taxon>
        <taxon>Archosauria</taxon>
        <taxon>Dinosauria</taxon>
        <taxon>Saurischia</taxon>
        <taxon>Theropoda</taxon>
        <taxon>Coelurosauria</taxon>
        <taxon>Aves</taxon>
        <taxon>Palaeognathae</taxon>
        <taxon>Tinamiformes</taxon>
        <taxon>Tinamidae</taxon>
        <taxon>Nothoprocta</taxon>
    </lineage>
</organism>
<dbReference type="AlphaFoldDB" id="A0A7K6ZXR5"/>
<feature type="non-terminal residue" evidence="8">
    <location>
        <position position="213"/>
    </location>
</feature>
<evidence type="ECO:0000256" key="5">
    <source>
        <dbReference type="ARBA" id="ARBA00023136"/>
    </source>
</evidence>
<dbReference type="GO" id="GO:0009986">
    <property type="term" value="C:cell surface"/>
    <property type="evidence" value="ECO:0007669"/>
    <property type="project" value="TreeGrafter"/>
</dbReference>
<reference evidence="8 9" key="1">
    <citation type="submission" date="2019-09" db="EMBL/GenBank/DDBJ databases">
        <title>Bird 10,000 Genomes (B10K) Project - Family phase.</title>
        <authorList>
            <person name="Zhang G."/>
        </authorList>
    </citation>
    <scope>NUCLEOTIDE SEQUENCE [LARGE SCALE GENOMIC DNA]</scope>
    <source>
        <strain evidence="8">B10K-MSB-04</strain>
    </source>
</reference>
<evidence type="ECO:0000256" key="4">
    <source>
        <dbReference type="ARBA" id="ARBA00022889"/>
    </source>
</evidence>
<keyword evidence="3" id="KW-0732">Signal</keyword>
<dbReference type="InterPro" id="IPR010335">
    <property type="entry name" value="Mesothelin"/>
</dbReference>
<evidence type="ECO:0000313" key="9">
    <source>
        <dbReference type="Proteomes" id="UP000538817"/>
    </source>
</evidence>
<comment type="subcellular location">
    <subcellularLocation>
        <location evidence="1">Membrane</location>
    </subcellularLocation>
</comment>
<keyword evidence="7" id="KW-1133">Transmembrane helix</keyword>
<feature type="non-terminal residue" evidence="8">
    <location>
        <position position="1"/>
    </location>
</feature>
<proteinExistence type="inferred from homology"/>
<dbReference type="PANTHER" id="PTHR23412">
    <property type="entry name" value="STEREOCILIN RELATED"/>
    <property type="match status" value="1"/>
</dbReference>
<evidence type="ECO:0000256" key="3">
    <source>
        <dbReference type="ARBA" id="ARBA00022729"/>
    </source>
</evidence>
<evidence type="ECO:0000256" key="6">
    <source>
        <dbReference type="ARBA" id="ARBA00023180"/>
    </source>
</evidence>
<dbReference type="Pfam" id="PF06060">
    <property type="entry name" value="Mesothelin"/>
    <property type="match status" value="1"/>
</dbReference>
<dbReference type="PANTHER" id="PTHR23412:SF6">
    <property type="entry name" value="MESOTHELIN"/>
    <property type="match status" value="1"/>
</dbReference>
<dbReference type="Proteomes" id="UP000538817">
    <property type="component" value="Unassembled WGS sequence"/>
</dbReference>
<keyword evidence="4" id="KW-0130">Cell adhesion</keyword>
<evidence type="ECO:0000256" key="7">
    <source>
        <dbReference type="SAM" id="Phobius"/>
    </source>
</evidence>
<keyword evidence="6" id="KW-0325">Glycoprotein</keyword>
<comment type="caution">
    <text evidence="8">The sequence shown here is derived from an EMBL/GenBank/DDBJ whole genome shotgun (WGS) entry which is preliminary data.</text>
</comment>